<sequence length="131" mass="15052">MNNPIHVWSHSEHCFISFTHIFTQFKMRYLRIAFNSLLAVYEITDRDLEVSPPSAPYFCRLLLKSSSIKLQTVLDQFQTDMHMIHPAAVASEWGNRGNPTRTIPLIASVCPHPYLEVPLPRHHALPTTESQ</sequence>
<evidence type="ECO:0000313" key="1">
    <source>
        <dbReference type="EMBL" id="KAK2960900.1"/>
    </source>
</evidence>
<dbReference type="Proteomes" id="UP001281761">
    <property type="component" value="Unassembled WGS sequence"/>
</dbReference>
<dbReference type="EMBL" id="JARBJD010000019">
    <property type="protein sequence ID" value="KAK2960900.1"/>
    <property type="molecule type" value="Genomic_DNA"/>
</dbReference>
<organism evidence="1 2">
    <name type="scientific">Blattamonas nauphoetae</name>
    <dbReference type="NCBI Taxonomy" id="2049346"/>
    <lineage>
        <taxon>Eukaryota</taxon>
        <taxon>Metamonada</taxon>
        <taxon>Preaxostyla</taxon>
        <taxon>Oxymonadida</taxon>
        <taxon>Blattamonas</taxon>
    </lineage>
</organism>
<evidence type="ECO:0000313" key="2">
    <source>
        <dbReference type="Proteomes" id="UP001281761"/>
    </source>
</evidence>
<reference evidence="1 2" key="1">
    <citation type="journal article" date="2022" name="bioRxiv">
        <title>Genomics of Preaxostyla Flagellates Illuminates Evolutionary Transitions and the Path Towards Mitochondrial Loss.</title>
        <authorList>
            <person name="Novak L.V.F."/>
            <person name="Treitli S.C."/>
            <person name="Pyrih J."/>
            <person name="Halakuc P."/>
            <person name="Pipaliya S.V."/>
            <person name="Vacek V."/>
            <person name="Brzon O."/>
            <person name="Soukal P."/>
            <person name="Eme L."/>
            <person name="Dacks J.B."/>
            <person name="Karnkowska A."/>
            <person name="Elias M."/>
            <person name="Hampl V."/>
        </authorList>
    </citation>
    <scope>NUCLEOTIDE SEQUENCE [LARGE SCALE GENOMIC DNA]</scope>
    <source>
        <strain evidence="1">NAU3</strain>
        <tissue evidence="1">Gut</tissue>
    </source>
</reference>
<name>A0ABQ9YB00_9EUKA</name>
<proteinExistence type="predicted"/>
<protein>
    <submittedName>
        <fullName evidence="1">Uncharacterized protein</fullName>
    </submittedName>
</protein>
<gene>
    <name evidence="1" type="ORF">BLNAU_3987</name>
</gene>
<accession>A0ABQ9YB00</accession>
<keyword evidence="2" id="KW-1185">Reference proteome</keyword>
<comment type="caution">
    <text evidence="1">The sequence shown here is derived from an EMBL/GenBank/DDBJ whole genome shotgun (WGS) entry which is preliminary data.</text>
</comment>